<evidence type="ECO:0000256" key="1">
    <source>
        <dbReference type="ARBA" id="ARBA00000200"/>
    </source>
</evidence>
<dbReference type="InterPro" id="IPR020555">
    <property type="entry name" value="MECDP_synthase_CS"/>
</dbReference>
<feature type="site" description="Transition state stabilizer" evidence="9">
    <location>
        <position position="136"/>
    </location>
</feature>
<feature type="binding site" evidence="9">
    <location>
        <begin position="59"/>
        <end position="61"/>
    </location>
    <ligand>
        <name>4-CDP-2-C-methyl-D-erythritol 2-phosphate</name>
        <dbReference type="ChEBI" id="CHEBI:57919"/>
    </ligand>
</feature>
<gene>
    <name evidence="9 12" type="primary">ispF</name>
    <name evidence="12" type="ORF">AB5I84_04950</name>
</gene>
<keyword evidence="13" id="KW-1185">Reference proteome</keyword>
<feature type="binding site" evidence="9">
    <location>
        <position position="13"/>
    </location>
    <ligand>
        <name>a divalent metal cation</name>
        <dbReference type="ChEBI" id="CHEBI:60240"/>
    </ligand>
</feature>
<feature type="binding site" evidence="9">
    <location>
        <begin position="135"/>
        <end position="138"/>
    </location>
    <ligand>
        <name>4-CDP-2-C-methyl-D-erythritol 2-phosphate</name>
        <dbReference type="ChEBI" id="CHEBI:57919"/>
    </ligand>
</feature>
<feature type="binding site" evidence="9">
    <location>
        <begin position="37"/>
        <end position="38"/>
    </location>
    <ligand>
        <name>4-CDP-2-C-methyl-D-erythritol 2-phosphate</name>
        <dbReference type="ChEBI" id="CHEBI:57919"/>
    </ligand>
</feature>
<feature type="binding site" evidence="9">
    <location>
        <position position="45"/>
    </location>
    <ligand>
        <name>a divalent metal cation</name>
        <dbReference type="ChEBI" id="CHEBI:60240"/>
    </ligand>
</feature>
<feature type="binding site" evidence="9">
    <location>
        <position position="11"/>
    </location>
    <ligand>
        <name>a divalent metal cation</name>
        <dbReference type="ChEBI" id="CHEBI:60240"/>
    </ligand>
</feature>
<evidence type="ECO:0000256" key="4">
    <source>
        <dbReference type="ARBA" id="ARBA00011233"/>
    </source>
</evidence>
<evidence type="ECO:0000256" key="9">
    <source>
        <dbReference type="HAMAP-Rule" id="MF_00107"/>
    </source>
</evidence>
<keyword evidence="7 9" id="KW-0414">Isoprene biosynthesis</keyword>
<reference evidence="12 13" key="1">
    <citation type="submission" date="2024-07" db="EMBL/GenBank/DDBJ databases">
        <authorList>
            <person name="Ren Q."/>
        </authorList>
    </citation>
    <scope>NUCLEOTIDE SEQUENCE [LARGE SCALE GENOMIC DNA]</scope>
    <source>
        <strain evidence="12 13">REN37</strain>
    </source>
</reference>
<feature type="binding site" evidence="9">
    <location>
        <begin position="64"/>
        <end position="68"/>
    </location>
    <ligand>
        <name>4-CDP-2-C-methyl-D-erythritol 2-phosphate</name>
        <dbReference type="ChEBI" id="CHEBI:57919"/>
    </ligand>
</feature>
<evidence type="ECO:0000313" key="13">
    <source>
        <dbReference type="Proteomes" id="UP001562065"/>
    </source>
</evidence>
<keyword evidence="8 9" id="KW-0456">Lyase</keyword>
<dbReference type="InterPro" id="IPR003526">
    <property type="entry name" value="MECDP_synthase"/>
</dbReference>
<feature type="site" description="Transition state stabilizer" evidence="9">
    <location>
        <position position="37"/>
    </location>
</feature>
<dbReference type="CDD" id="cd00554">
    <property type="entry name" value="MECDP_synthase"/>
    <property type="match status" value="1"/>
</dbReference>
<protein>
    <recommendedName>
        <fullName evidence="5 9">2-C-methyl-D-erythritol 2,4-cyclodiphosphate synthase</fullName>
        <shortName evidence="9">MECDP-synthase</shortName>
        <shortName evidence="9">MECPP-synthase</shortName>
        <shortName evidence="9">MECPS</shortName>
        <ecNumber evidence="5 9">4.6.1.12</ecNumber>
    </recommendedName>
</protein>
<evidence type="ECO:0000256" key="2">
    <source>
        <dbReference type="ARBA" id="ARBA00004709"/>
    </source>
</evidence>
<feature type="binding site" evidence="9">
    <location>
        <position position="145"/>
    </location>
    <ligand>
        <name>4-CDP-2-C-methyl-D-erythritol 2-phosphate</name>
        <dbReference type="ChEBI" id="CHEBI:57919"/>
    </ligand>
</feature>
<dbReference type="PANTHER" id="PTHR43181:SF1">
    <property type="entry name" value="2-C-METHYL-D-ERYTHRITOL 2,4-CYCLODIPHOSPHATE SYNTHASE, CHLOROPLASTIC"/>
    <property type="match status" value="1"/>
</dbReference>
<dbReference type="PROSITE" id="PS01350">
    <property type="entry name" value="ISPF"/>
    <property type="match status" value="1"/>
</dbReference>
<feature type="binding site" evidence="9">
    <location>
        <begin position="11"/>
        <end position="13"/>
    </location>
    <ligand>
        <name>4-CDP-2-C-methyl-D-erythritol 2-phosphate</name>
        <dbReference type="ChEBI" id="CHEBI:57919"/>
    </ligand>
</feature>
<comment type="pathway">
    <text evidence="2 9">Isoprenoid biosynthesis; isopentenyl diphosphate biosynthesis via DXP pathway; isopentenyl diphosphate from 1-deoxy-D-xylulose 5-phosphate: step 4/6.</text>
</comment>
<dbReference type="Proteomes" id="UP001562065">
    <property type="component" value="Unassembled WGS sequence"/>
</dbReference>
<dbReference type="PANTHER" id="PTHR43181">
    <property type="entry name" value="2-C-METHYL-D-ERYTHRITOL 2,4-CYCLODIPHOSPHATE SYNTHASE, CHLOROPLASTIC"/>
    <property type="match status" value="1"/>
</dbReference>
<comment type="similarity">
    <text evidence="3 9 10">Belongs to the IspF family.</text>
</comment>
<dbReference type="EMBL" id="JBGCUO010000001">
    <property type="protein sequence ID" value="MEY1661495.1"/>
    <property type="molecule type" value="Genomic_DNA"/>
</dbReference>
<dbReference type="HAMAP" id="MF_00107">
    <property type="entry name" value="IspF"/>
    <property type="match status" value="1"/>
</dbReference>
<feature type="domain" description="2-C-methyl-D-erythritol 2,4-cyclodiphosphate synthase" evidence="11">
    <location>
        <begin position="4"/>
        <end position="157"/>
    </location>
</feature>
<accession>A0ABV4AFS5</accession>
<evidence type="ECO:0000313" key="12">
    <source>
        <dbReference type="EMBL" id="MEY1661495.1"/>
    </source>
</evidence>
<evidence type="ECO:0000256" key="3">
    <source>
        <dbReference type="ARBA" id="ARBA00008480"/>
    </source>
</evidence>
<comment type="catalytic activity">
    <reaction evidence="1 9 10">
        <text>4-CDP-2-C-methyl-D-erythritol 2-phosphate = 2-C-methyl-D-erythritol 2,4-cyclic diphosphate + CMP</text>
        <dbReference type="Rhea" id="RHEA:23864"/>
        <dbReference type="ChEBI" id="CHEBI:57919"/>
        <dbReference type="ChEBI" id="CHEBI:58483"/>
        <dbReference type="ChEBI" id="CHEBI:60377"/>
        <dbReference type="EC" id="4.6.1.12"/>
    </reaction>
</comment>
<name>A0ABV4AFS5_9GAMM</name>
<comment type="caution">
    <text evidence="9">Lacks conserved residue(s) required for the propagation of feature annotation.</text>
</comment>
<dbReference type="NCBIfam" id="TIGR00151">
    <property type="entry name" value="ispF"/>
    <property type="match status" value="1"/>
</dbReference>
<comment type="caution">
    <text evidence="12">The sequence shown here is derived from an EMBL/GenBank/DDBJ whole genome shotgun (WGS) entry which is preliminary data.</text>
</comment>
<proteinExistence type="inferred from homology"/>
<evidence type="ECO:0000256" key="10">
    <source>
        <dbReference type="RuleBase" id="RU004395"/>
    </source>
</evidence>
<sequence>MTAIRIGQGFDVHAFEDGDHVMLAGVRIDHSRGLRAHSDGDVVLHAVSDALLGALALGDIGHFFPDTDPTWKGADSAVLLAEVYRHVQQAGWQLGNLDLTVIAERPKLAPHVPAMRARLAEILGCDVGAVSVKASTAEKLGALGRQEGIAVHAVVLVQRS</sequence>
<dbReference type="RefSeq" id="WP_369454748.1">
    <property type="nucleotide sequence ID" value="NZ_JBGCUO010000001.1"/>
</dbReference>
<dbReference type="EC" id="4.6.1.12" evidence="5 9"/>
<evidence type="ECO:0000259" key="11">
    <source>
        <dbReference type="Pfam" id="PF02542"/>
    </source>
</evidence>
<dbReference type="GO" id="GO:0008685">
    <property type="term" value="F:2-C-methyl-D-erythritol 2,4-cyclodiphosphate synthase activity"/>
    <property type="evidence" value="ECO:0007669"/>
    <property type="project" value="UniProtKB-EC"/>
</dbReference>
<evidence type="ECO:0000256" key="7">
    <source>
        <dbReference type="ARBA" id="ARBA00023229"/>
    </source>
</evidence>
<dbReference type="InterPro" id="IPR036571">
    <property type="entry name" value="MECDP_synthase_sf"/>
</dbReference>
<dbReference type="Pfam" id="PF02542">
    <property type="entry name" value="YgbB"/>
    <property type="match status" value="1"/>
</dbReference>
<comment type="cofactor">
    <cofactor evidence="9">
        <name>a divalent metal cation</name>
        <dbReference type="ChEBI" id="CHEBI:60240"/>
    </cofactor>
    <text evidence="9">Binds 1 divalent metal cation per subunit.</text>
</comment>
<comment type="subunit">
    <text evidence="4 9">Homotrimer.</text>
</comment>
<dbReference type="Gene3D" id="3.30.1330.50">
    <property type="entry name" value="2-C-methyl-D-erythritol 2,4-cyclodiphosphate synthase"/>
    <property type="match status" value="1"/>
</dbReference>
<organism evidence="12 13">
    <name type="scientific">Isoalcanivorax beigongshangi</name>
    <dbReference type="NCBI Taxonomy" id="3238810"/>
    <lineage>
        <taxon>Bacteria</taxon>
        <taxon>Pseudomonadati</taxon>
        <taxon>Pseudomonadota</taxon>
        <taxon>Gammaproteobacteria</taxon>
        <taxon>Oceanospirillales</taxon>
        <taxon>Alcanivoracaceae</taxon>
        <taxon>Isoalcanivorax</taxon>
    </lineage>
</organism>
<evidence type="ECO:0000256" key="5">
    <source>
        <dbReference type="ARBA" id="ARBA00012579"/>
    </source>
</evidence>
<keyword evidence="6 9" id="KW-0479">Metal-binding</keyword>
<evidence type="ECO:0000256" key="6">
    <source>
        <dbReference type="ARBA" id="ARBA00022723"/>
    </source>
</evidence>
<evidence type="ECO:0000256" key="8">
    <source>
        <dbReference type="ARBA" id="ARBA00023239"/>
    </source>
</evidence>
<comment type="function">
    <text evidence="9">Involved in the biosynthesis of isopentenyl diphosphate (IPP) and dimethylallyl diphosphate (DMAPP), two major building blocks of isoprenoid compounds. Catalyzes the conversion of 4-diphosphocytidyl-2-C-methyl-D-erythritol 2-phosphate (CDP-ME2P) to 2-C-methyl-D-erythritol 2,4-cyclodiphosphate (ME-CPP) with a corresponding release of cytidine 5-monophosphate (CMP).</text>
</comment>
<dbReference type="SUPFAM" id="SSF69765">
    <property type="entry name" value="IpsF-like"/>
    <property type="match status" value="1"/>
</dbReference>